<evidence type="ECO:0000313" key="3">
    <source>
        <dbReference type="Proteomes" id="UP000252139"/>
    </source>
</evidence>
<keyword evidence="1" id="KW-1133">Transmembrane helix</keyword>
<proteinExistence type="predicted"/>
<evidence type="ECO:0000313" key="2">
    <source>
        <dbReference type="EMBL" id="RCH86025.1"/>
    </source>
</evidence>
<dbReference type="STRING" id="86630.A0A367J7Z5"/>
<reference evidence="2 3" key="1">
    <citation type="journal article" date="2018" name="G3 (Bethesda)">
        <title>Phylogenetic and Phylogenomic Definition of Rhizopus Species.</title>
        <authorList>
            <person name="Gryganskyi A.P."/>
            <person name="Golan J."/>
            <person name="Dolatabadi S."/>
            <person name="Mondo S."/>
            <person name="Robb S."/>
            <person name="Idnurm A."/>
            <person name="Muszewska A."/>
            <person name="Steczkiewicz K."/>
            <person name="Masonjones S."/>
            <person name="Liao H.L."/>
            <person name="Gajdeczka M.T."/>
            <person name="Anike F."/>
            <person name="Vuek A."/>
            <person name="Anishchenko I.M."/>
            <person name="Voigt K."/>
            <person name="de Hoog G.S."/>
            <person name="Smith M.E."/>
            <person name="Heitman J."/>
            <person name="Vilgalys R."/>
            <person name="Stajich J.E."/>
        </authorList>
    </citation>
    <scope>NUCLEOTIDE SEQUENCE [LARGE SCALE GENOMIC DNA]</scope>
    <source>
        <strain evidence="2 3">CBS 357.93</strain>
    </source>
</reference>
<sequence>MLNNFLSQFWFSNPLSMAVDIPYQRVHNGQNELKGSLLFKYRLAKALTMGSLIAIVLMAAYSLFYSNVVYDKDNTNISEQDNTLPVTFTPQEGRCHLPREILIERPTDGSYAPPSPHNSLLRAVSYASNEEYQDYCKKYDESKGGYTDEWKYNENGECGNWQEEYIKLHQRNMAMLEKYKKGEFPKNIDFENRPKFISYLCKEVPVNSNRGCGGLADRMGGKEQHRLLTPYAMAHYMILGMISTFFYALLTDRAYLLHWHEMNPLPLEDVWEQPHIKWSHDPKEMEDLFRDDENPLLGYQNVDILNRKYDDLTHTMFPDGGNTDFKELWNETYVEVRSNRGFIIRTFQLSSKYRKQLNSMGLTKENTFKCITNFLFRPTIGSRRFLNAYKNLFEMKSILSIGIQVRTDDNALANPQHDMNGLKKWGHFLKCAGELADFKREPHHKHVVFFLVTDSHHLRDEFVSLNDKKDLAREYLSESIVQSSSFVVTGLPIEHIEPEQVAKYIEVENPKEVNKATMQPGVNSAYMENWLLGLTQYRVISVQGYGKMAAFYSGNDKTSISMPKIGRTPPICSVDSSFVTFNWL</sequence>
<dbReference type="OrthoDB" id="428346at2759"/>
<feature type="non-terminal residue" evidence="2">
    <location>
        <position position="584"/>
    </location>
</feature>
<keyword evidence="1" id="KW-0812">Transmembrane</keyword>
<feature type="transmembrane region" description="Helical" evidence="1">
    <location>
        <begin position="43"/>
        <end position="64"/>
    </location>
</feature>
<keyword evidence="1" id="KW-0472">Membrane</keyword>
<comment type="caution">
    <text evidence="2">The sequence shown here is derived from an EMBL/GenBank/DDBJ whole genome shotgun (WGS) entry which is preliminary data.</text>
</comment>
<gene>
    <name evidence="2" type="ORF">CU097_008883</name>
</gene>
<evidence type="ECO:0000256" key="1">
    <source>
        <dbReference type="SAM" id="Phobius"/>
    </source>
</evidence>
<dbReference type="AlphaFoldDB" id="A0A367J7Z5"/>
<dbReference type="Proteomes" id="UP000252139">
    <property type="component" value="Unassembled WGS sequence"/>
</dbReference>
<protein>
    <submittedName>
        <fullName evidence="2">Uncharacterized protein</fullName>
    </submittedName>
</protein>
<keyword evidence="3" id="KW-1185">Reference proteome</keyword>
<organism evidence="2 3">
    <name type="scientific">Rhizopus azygosporus</name>
    <name type="common">Rhizopus microsporus var. azygosporus</name>
    <dbReference type="NCBI Taxonomy" id="86630"/>
    <lineage>
        <taxon>Eukaryota</taxon>
        <taxon>Fungi</taxon>
        <taxon>Fungi incertae sedis</taxon>
        <taxon>Mucoromycota</taxon>
        <taxon>Mucoromycotina</taxon>
        <taxon>Mucoromycetes</taxon>
        <taxon>Mucorales</taxon>
        <taxon>Mucorineae</taxon>
        <taxon>Rhizopodaceae</taxon>
        <taxon>Rhizopus</taxon>
    </lineage>
</organism>
<dbReference type="EMBL" id="PJQL01001958">
    <property type="protein sequence ID" value="RCH86025.1"/>
    <property type="molecule type" value="Genomic_DNA"/>
</dbReference>
<feature type="transmembrane region" description="Helical" evidence="1">
    <location>
        <begin position="228"/>
        <end position="250"/>
    </location>
</feature>
<name>A0A367J7Z5_RHIAZ</name>
<accession>A0A367J7Z5</accession>